<dbReference type="EMBL" id="JBHSEC010000005">
    <property type="protein sequence ID" value="MFC4409675.1"/>
    <property type="molecule type" value="Genomic_DNA"/>
</dbReference>
<dbReference type="NCBIfam" id="TIGR01777">
    <property type="entry name" value="yfcH"/>
    <property type="match status" value="1"/>
</dbReference>
<feature type="domain" description="NAD-dependent epimerase/dehydratase" evidence="2">
    <location>
        <begin position="4"/>
        <end position="214"/>
    </location>
</feature>
<dbReference type="Pfam" id="PF01370">
    <property type="entry name" value="Epimerase"/>
    <property type="match status" value="1"/>
</dbReference>
<evidence type="ECO:0000256" key="1">
    <source>
        <dbReference type="ARBA" id="ARBA00009353"/>
    </source>
</evidence>
<reference evidence="5" key="1">
    <citation type="journal article" date="2019" name="Int. J. Syst. Evol. Microbiol.">
        <title>The Global Catalogue of Microorganisms (GCM) 10K type strain sequencing project: providing services to taxonomists for standard genome sequencing and annotation.</title>
        <authorList>
            <consortium name="The Broad Institute Genomics Platform"/>
            <consortium name="The Broad Institute Genome Sequencing Center for Infectious Disease"/>
            <person name="Wu L."/>
            <person name="Ma J."/>
        </authorList>
    </citation>
    <scope>NUCLEOTIDE SEQUENCE [LARGE SCALE GENOMIC DNA]</scope>
    <source>
        <strain evidence="5">CCUG 59778</strain>
    </source>
</reference>
<evidence type="ECO:0000259" key="2">
    <source>
        <dbReference type="Pfam" id="PF01370"/>
    </source>
</evidence>
<proteinExistence type="inferred from homology"/>
<name>A0ABV8X409_9LACT</name>
<dbReference type="Pfam" id="PF08338">
    <property type="entry name" value="DUF1731"/>
    <property type="match status" value="1"/>
</dbReference>
<sequence>MKFVIAGGSGFIGRKLTDVLLSENHEVVILTRQEKQTTEGITYIQWLDEGSAPEMEIGEADVFINLAGVSINDGRWSPSHQKEIYESRMIATDELIRIIHALKHKPSVLINASAIGIYPASTMTRYTEESTEVAQDFLGKTVHNWEQRAQSLEQLGIRVALMRFGVVLGNEGALPLMVMPYKFFVGGTVGSGNQWVSWVHVDDVVGSILFAAMNNIVYGPVNVTSPNPVQMKAFGQTIGKVLKRPHWLPVPGFAMKAVLGKKSALVLEGQSVLPEKLLQNGYQFSYPQLESALANILKG</sequence>
<evidence type="ECO:0000313" key="4">
    <source>
        <dbReference type="EMBL" id="MFC4409675.1"/>
    </source>
</evidence>
<dbReference type="SUPFAM" id="SSF51735">
    <property type="entry name" value="NAD(P)-binding Rossmann-fold domains"/>
    <property type="match status" value="1"/>
</dbReference>
<dbReference type="RefSeq" id="WP_378152690.1">
    <property type="nucleotide sequence ID" value="NZ_JBHSEC010000005.1"/>
</dbReference>
<evidence type="ECO:0000313" key="5">
    <source>
        <dbReference type="Proteomes" id="UP001595817"/>
    </source>
</evidence>
<comment type="similarity">
    <text evidence="1">Belongs to the NAD(P)-dependent epimerase/dehydratase family. SDR39U1 subfamily.</text>
</comment>
<dbReference type="InterPro" id="IPR001509">
    <property type="entry name" value="Epimerase_deHydtase"/>
</dbReference>
<accession>A0ABV8X409</accession>
<dbReference type="Gene3D" id="3.40.50.720">
    <property type="entry name" value="NAD(P)-binding Rossmann-like Domain"/>
    <property type="match status" value="1"/>
</dbReference>
<dbReference type="InterPro" id="IPR036291">
    <property type="entry name" value="NAD(P)-bd_dom_sf"/>
</dbReference>
<evidence type="ECO:0000259" key="3">
    <source>
        <dbReference type="Pfam" id="PF08338"/>
    </source>
</evidence>
<dbReference type="PANTHER" id="PTHR11092:SF0">
    <property type="entry name" value="EPIMERASE FAMILY PROTEIN SDR39U1"/>
    <property type="match status" value="1"/>
</dbReference>
<dbReference type="InterPro" id="IPR013549">
    <property type="entry name" value="DUF1731"/>
</dbReference>
<dbReference type="CDD" id="cd05242">
    <property type="entry name" value="SDR_a8"/>
    <property type="match status" value="1"/>
</dbReference>
<feature type="domain" description="DUF1731" evidence="3">
    <location>
        <begin position="250"/>
        <end position="296"/>
    </location>
</feature>
<dbReference type="PANTHER" id="PTHR11092">
    <property type="entry name" value="SUGAR NUCLEOTIDE EPIMERASE RELATED"/>
    <property type="match status" value="1"/>
</dbReference>
<dbReference type="InterPro" id="IPR010099">
    <property type="entry name" value="SDR39U1"/>
</dbReference>
<keyword evidence="5" id="KW-1185">Reference proteome</keyword>
<comment type="caution">
    <text evidence="4">The sequence shown here is derived from an EMBL/GenBank/DDBJ whole genome shotgun (WGS) entry which is preliminary data.</text>
</comment>
<gene>
    <name evidence="4" type="ORF">ACFOZY_04405</name>
</gene>
<dbReference type="Proteomes" id="UP001595817">
    <property type="component" value="Unassembled WGS sequence"/>
</dbReference>
<protein>
    <submittedName>
        <fullName evidence="4">TIGR01777 family oxidoreductase</fullName>
    </submittedName>
</protein>
<organism evidence="4 5">
    <name type="scientific">Chungangia koreensis</name>
    <dbReference type="NCBI Taxonomy" id="752657"/>
    <lineage>
        <taxon>Bacteria</taxon>
        <taxon>Bacillati</taxon>
        <taxon>Bacillota</taxon>
        <taxon>Bacilli</taxon>
        <taxon>Lactobacillales</taxon>
        <taxon>Chungangia</taxon>
    </lineage>
</organism>